<dbReference type="InterPro" id="IPR052027">
    <property type="entry name" value="PspC"/>
</dbReference>
<keyword evidence="5 6" id="KW-0472">Membrane</keyword>
<feature type="transmembrane region" description="Helical" evidence="6">
    <location>
        <begin position="252"/>
        <end position="276"/>
    </location>
</feature>
<dbReference type="InterPro" id="IPR054321">
    <property type="entry name" value="PspC-rel_TM"/>
</dbReference>
<dbReference type="Proteomes" id="UP000199634">
    <property type="component" value="Unassembled WGS sequence"/>
</dbReference>
<dbReference type="Pfam" id="PF04024">
    <property type="entry name" value="PspC"/>
    <property type="match status" value="1"/>
</dbReference>
<dbReference type="PANTHER" id="PTHR33885:SF3">
    <property type="entry name" value="PHAGE SHOCK PROTEIN C"/>
    <property type="match status" value="1"/>
</dbReference>
<protein>
    <submittedName>
        <fullName evidence="9">Phage shock protein C (PspC) family protein</fullName>
    </submittedName>
</protein>
<evidence type="ECO:0000313" key="9">
    <source>
        <dbReference type="EMBL" id="SEH93402.1"/>
    </source>
</evidence>
<reference evidence="9 10" key="1">
    <citation type="submission" date="2016-10" db="EMBL/GenBank/DDBJ databases">
        <authorList>
            <person name="de Groot N.N."/>
        </authorList>
    </citation>
    <scope>NUCLEOTIDE SEQUENCE [LARGE SCALE GENOMIC DNA]</scope>
    <source>
        <strain evidence="9 10">CGMCC 1.10825</strain>
    </source>
</reference>
<dbReference type="InterPro" id="IPR007168">
    <property type="entry name" value="Phageshock_PspC_N"/>
</dbReference>
<feature type="domain" description="PspC-related transmembrane region" evidence="8">
    <location>
        <begin position="178"/>
        <end position="313"/>
    </location>
</feature>
<gene>
    <name evidence="9" type="ORF">SAMN02927937_02225</name>
</gene>
<dbReference type="GO" id="GO:0005886">
    <property type="term" value="C:plasma membrane"/>
    <property type="evidence" value="ECO:0007669"/>
    <property type="project" value="UniProtKB-SubCell"/>
</dbReference>
<keyword evidence="3 6" id="KW-0812">Transmembrane</keyword>
<name>A0A1H6M3I5_9FLAO</name>
<evidence type="ECO:0000259" key="7">
    <source>
        <dbReference type="Pfam" id="PF04024"/>
    </source>
</evidence>
<accession>A0A1H6M3I5</accession>
<evidence type="ECO:0000256" key="3">
    <source>
        <dbReference type="ARBA" id="ARBA00022692"/>
    </source>
</evidence>
<keyword evidence="10" id="KW-1185">Reference proteome</keyword>
<evidence type="ECO:0000256" key="4">
    <source>
        <dbReference type="ARBA" id="ARBA00022989"/>
    </source>
</evidence>
<dbReference type="STRING" id="1159016.SAMN02927937_02225"/>
<evidence type="ECO:0000256" key="1">
    <source>
        <dbReference type="ARBA" id="ARBA00004162"/>
    </source>
</evidence>
<proteinExistence type="predicted"/>
<evidence type="ECO:0000256" key="5">
    <source>
        <dbReference type="ARBA" id="ARBA00023136"/>
    </source>
</evidence>
<comment type="subcellular location">
    <subcellularLocation>
        <location evidence="1">Cell membrane</location>
        <topology evidence="1">Single-pass membrane protein</topology>
    </subcellularLocation>
</comment>
<organism evidence="9 10">
    <name type="scientific">Paenimyroides marinum</name>
    <dbReference type="NCBI Taxonomy" id="1159016"/>
    <lineage>
        <taxon>Bacteria</taxon>
        <taxon>Pseudomonadati</taxon>
        <taxon>Bacteroidota</taxon>
        <taxon>Flavobacteriia</taxon>
        <taxon>Flavobacteriales</taxon>
        <taxon>Flavobacteriaceae</taxon>
        <taxon>Paenimyroides</taxon>
    </lineage>
</organism>
<evidence type="ECO:0000313" key="10">
    <source>
        <dbReference type="Proteomes" id="UP000199634"/>
    </source>
</evidence>
<dbReference type="AlphaFoldDB" id="A0A1H6M3I5"/>
<keyword evidence="4 6" id="KW-1133">Transmembrane helix</keyword>
<dbReference type="EMBL" id="FNXE01000033">
    <property type="protein sequence ID" value="SEH93402.1"/>
    <property type="molecule type" value="Genomic_DNA"/>
</dbReference>
<feature type="transmembrane region" description="Helical" evidence="6">
    <location>
        <begin position="131"/>
        <end position="158"/>
    </location>
</feature>
<feature type="domain" description="Phage shock protein PspC N-terminal" evidence="7">
    <location>
        <begin position="104"/>
        <end position="161"/>
    </location>
</feature>
<dbReference type="OrthoDB" id="5772680at2"/>
<keyword evidence="2" id="KW-1003">Cell membrane</keyword>
<sequence length="503" mass="57351">MNKTVTINIAGLVFHIDEDAYNKLDSYINAVRKSIEQESEDEIIADIESRIAELFSERIDPQSGVIRMNNVDEIIDIMGKPEDYIIEDEPLRANNFNTNTKGYKKIYRDGEKRILGGVCSGLAHYFNIDPVWMRIIFLLLLFLYGTSMLIYFILWIIIPKARSVSEILEMKGEPVNISNIEKQFREGVSASYQTLKNNGKSAADVIRKIFGIILIVLSVISIFGSFFAPIAFNAQREFIFNNIVTYNEAQTGIPFWGLNLSLFLTSCIPFVVLLLCGIKILKPKTKHIGLVSAILGFIWLVAVFIFSYVMINLNLEKEKIESLFEENFETKISKADIILNNNDTLNVIFQRDPRIFTINDSISGSFKYSEVDDINVEILESTTGNTFIEIEEKFFNDKKITFTGYGLTKHNVKIEQSKNSNTLNYNYSIKSDTLVLSNAILTTLNDFTEDSKVNIKLYITPNQTLKINGKDYYNFVGGSYLEPGFNYYKFNNGILENTNDTIN</sequence>
<dbReference type="RefSeq" id="WP_091100654.1">
    <property type="nucleotide sequence ID" value="NZ_FNXE01000033.1"/>
</dbReference>
<feature type="transmembrane region" description="Helical" evidence="6">
    <location>
        <begin position="288"/>
        <end position="311"/>
    </location>
</feature>
<evidence type="ECO:0000256" key="6">
    <source>
        <dbReference type="SAM" id="Phobius"/>
    </source>
</evidence>
<feature type="transmembrane region" description="Helical" evidence="6">
    <location>
        <begin position="209"/>
        <end position="232"/>
    </location>
</feature>
<dbReference type="Pfam" id="PF22571">
    <property type="entry name" value="LiaI-LiaF-TM_PspC"/>
    <property type="match status" value="1"/>
</dbReference>
<evidence type="ECO:0000259" key="8">
    <source>
        <dbReference type="Pfam" id="PF22571"/>
    </source>
</evidence>
<dbReference type="PANTHER" id="PTHR33885">
    <property type="entry name" value="PHAGE SHOCK PROTEIN C"/>
    <property type="match status" value="1"/>
</dbReference>
<evidence type="ECO:0000256" key="2">
    <source>
        <dbReference type="ARBA" id="ARBA00022475"/>
    </source>
</evidence>